<comment type="caution">
    <text evidence="1">The sequence shown here is derived from an EMBL/GenBank/DDBJ whole genome shotgun (WGS) entry which is preliminary data.</text>
</comment>
<dbReference type="Proteomes" id="UP000297595">
    <property type="component" value="Unassembled WGS sequence"/>
</dbReference>
<accession>A0A8H2DWP5</accession>
<reference evidence="1 2" key="1">
    <citation type="submission" date="2019-03" db="EMBL/GenBank/DDBJ databases">
        <title>Nematode-trapping fungi genome.</title>
        <authorList>
            <person name="Vidal-Diez De Ulzurrun G."/>
        </authorList>
    </citation>
    <scope>NUCLEOTIDE SEQUENCE [LARGE SCALE GENOMIC DNA]</scope>
    <source>
        <strain evidence="1 2">TWF154</strain>
    </source>
</reference>
<organism evidence="1 2">
    <name type="scientific">Orbilia oligospora</name>
    <name type="common">Nematode-trapping fungus</name>
    <name type="synonym">Arthrobotrys oligospora</name>
    <dbReference type="NCBI Taxonomy" id="2813651"/>
    <lineage>
        <taxon>Eukaryota</taxon>
        <taxon>Fungi</taxon>
        <taxon>Dikarya</taxon>
        <taxon>Ascomycota</taxon>
        <taxon>Pezizomycotina</taxon>
        <taxon>Orbiliomycetes</taxon>
        <taxon>Orbiliales</taxon>
        <taxon>Orbiliaceae</taxon>
        <taxon>Orbilia</taxon>
    </lineage>
</organism>
<protein>
    <submittedName>
        <fullName evidence="1">Uncharacterized protein</fullName>
    </submittedName>
</protein>
<dbReference type="EMBL" id="SOZJ01000005">
    <property type="protein sequence ID" value="TGJ66358.1"/>
    <property type="molecule type" value="Genomic_DNA"/>
</dbReference>
<dbReference type="AlphaFoldDB" id="A0A8H2DWP5"/>
<evidence type="ECO:0000313" key="2">
    <source>
        <dbReference type="Proteomes" id="UP000297595"/>
    </source>
</evidence>
<sequence>MPKKLVRPFLWIFRTLQKSNFLLKGKLIFRKCISLKVRLDNFAIFTSFKARPYAGASNLGKNSLLTCSLVPRNWSIDIINRLWSVTLTAAGDPMKCSCFPPVNRRWGPHYAR</sequence>
<proteinExistence type="predicted"/>
<name>A0A8H2DWP5_ORBOL</name>
<evidence type="ECO:0000313" key="1">
    <source>
        <dbReference type="EMBL" id="TGJ66358.1"/>
    </source>
</evidence>
<gene>
    <name evidence="1" type="ORF">EYR41_008001</name>
</gene>